<keyword evidence="1" id="KW-0812">Transmembrane</keyword>
<dbReference type="Pfam" id="PF04464">
    <property type="entry name" value="Glyphos_transf"/>
    <property type="match status" value="1"/>
</dbReference>
<dbReference type="InterPro" id="IPR051612">
    <property type="entry name" value="Teichoic_Acid_Biosynth"/>
</dbReference>
<feature type="transmembrane region" description="Helical" evidence="1">
    <location>
        <begin position="12"/>
        <end position="34"/>
    </location>
</feature>
<dbReference type="RefSeq" id="WP_084927398.1">
    <property type="nucleotide sequence ID" value="NZ_JBLFPW010000015.1"/>
</dbReference>
<dbReference type="InterPro" id="IPR043148">
    <property type="entry name" value="TagF_C"/>
</dbReference>
<dbReference type="InterPro" id="IPR007554">
    <property type="entry name" value="Glycerophosphate_synth"/>
</dbReference>
<keyword evidence="1" id="KW-0472">Membrane</keyword>
<dbReference type="GO" id="GO:0016020">
    <property type="term" value="C:membrane"/>
    <property type="evidence" value="ECO:0007669"/>
    <property type="project" value="InterPro"/>
</dbReference>
<proteinExistence type="predicted"/>
<accession>A0A1X1K0J0</accession>
<comment type="caution">
    <text evidence="2">The sequence shown here is derived from an EMBL/GenBank/DDBJ whole genome shotgun (WGS) entry which is preliminary data.</text>
</comment>
<dbReference type="AlphaFoldDB" id="A0A1X1K0J0"/>
<keyword evidence="1" id="KW-1133">Transmembrane helix</keyword>
<organism evidence="2 3">
    <name type="scientific">Streptococcus mitis</name>
    <dbReference type="NCBI Taxonomy" id="28037"/>
    <lineage>
        <taxon>Bacteria</taxon>
        <taxon>Bacillati</taxon>
        <taxon>Bacillota</taxon>
        <taxon>Bacilli</taxon>
        <taxon>Lactobacillales</taxon>
        <taxon>Streptococcaceae</taxon>
        <taxon>Streptococcus</taxon>
        <taxon>Streptococcus mitis group</taxon>
    </lineage>
</organism>
<name>A0A1X1K0J0_STRMT</name>
<evidence type="ECO:0000256" key="1">
    <source>
        <dbReference type="SAM" id="Phobius"/>
    </source>
</evidence>
<dbReference type="Proteomes" id="UP000193863">
    <property type="component" value="Unassembled WGS sequence"/>
</dbReference>
<dbReference type="GO" id="GO:0047355">
    <property type="term" value="F:CDP-glycerol glycerophosphotransferase activity"/>
    <property type="evidence" value="ECO:0007669"/>
    <property type="project" value="InterPro"/>
</dbReference>
<sequence>MNRNFVEKLRLISIRDIISLIFIFPIAYVISLFFRRKNKNLILICESEKEARDNGYWLFKYIRKNHPEENVIYVIDLKSPDAHKVKELGECIQYWSFKHWVYYLSAGVNVSTQKAGNPNPAVFNFMEVYLGLKTNKVFLQHGITVSDAKWLYYENTKMRGFICGAEQEYKEIKEKFGYPSGYVQYLGFPRFDNLHNTIVKNNQILVMPTWREWLNLNTKARTNFNEGSTFTESEYFKKWNEFLLNKDLKAFLEVNDLTLIFYPHRNMQNNLQEFKTYSDNIILADWKKYDIQELLKESAFLITDYSSVFMDFAYMRKPVLFYQFDYKKFREGQYEEGYYDYKDGFGKSIDTLDELISDIQKQFNNKWILEDRYKEKIEKFFRIHDDQNSKRVYSFIKEIIGKKE</sequence>
<dbReference type="PANTHER" id="PTHR37316:SF3">
    <property type="entry name" value="TEICHOIC ACID GLYCEROL-PHOSPHATE TRANSFERASE"/>
    <property type="match status" value="1"/>
</dbReference>
<dbReference type="Gene3D" id="3.40.50.12580">
    <property type="match status" value="1"/>
</dbReference>
<dbReference type="PANTHER" id="PTHR37316">
    <property type="entry name" value="TEICHOIC ACID GLYCEROL-PHOSPHATE PRIMASE"/>
    <property type="match status" value="1"/>
</dbReference>
<evidence type="ECO:0000313" key="2">
    <source>
        <dbReference type="EMBL" id="ORO92982.1"/>
    </source>
</evidence>
<evidence type="ECO:0000313" key="3">
    <source>
        <dbReference type="Proteomes" id="UP000193863"/>
    </source>
</evidence>
<dbReference type="SUPFAM" id="SSF53756">
    <property type="entry name" value="UDP-Glycosyltransferase/glycogen phosphorylase"/>
    <property type="match status" value="1"/>
</dbReference>
<protein>
    <submittedName>
        <fullName evidence="2">Teichoic acid biosynthesis protein B</fullName>
    </submittedName>
</protein>
<gene>
    <name evidence="2" type="ORF">B7699_05610</name>
</gene>
<dbReference type="EMBL" id="NCVG01000022">
    <property type="protein sequence ID" value="ORO92982.1"/>
    <property type="molecule type" value="Genomic_DNA"/>
</dbReference>
<reference evidence="2 3" key="1">
    <citation type="journal article" date="2016" name="Eur. J. Clin. Microbiol. Infect. Dis.">
        <title>Whole genome sequencing as a tool for phylogenetic analysis of clinical strains of Mitis group streptococci.</title>
        <authorList>
            <person name="Rasmussen L.H."/>
            <person name="Dargis R."/>
            <person name="Hojholt K."/>
            <person name="Christensen J.J."/>
            <person name="Skovgaard O."/>
            <person name="Justesen U.S."/>
            <person name="Rosenvinge F.S."/>
            <person name="Moser C."/>
            <person name="Lukjancenko O."/>
            <person name="Rasmussen S."/>
            <person name="Nielsen X.C."/>
        </authorList>
    </citation>
    <scope>NUCLEOTIDE SEQUENCE [LARGE SCALE GENOMIC DNA]</scope>
    <source>
        <strain evidence="2 3">RH_43861_09</strain>
    </source>
</reference>